<dbReference type="STRING" id="1235802.C823_04057"/>
<evidence type="ECO:0000256" key="3">
    <source>
        <dbReference type="ARBA" id="ARBA00023163"/>
    </source>
</evidence>
<proteinExistence type="predicted"/>
<name>N2A7E2_9FIRM</name>
<keyword evidence="3" id="KW-0804">Transcription</keyword>
<dbReference type="Pfam" id="PF12833">
    <property type="entry name" value="HTH_18"/>
    <property type="match status" value="1"/>
</dbReference>
<dbReference type="SMART" id="SM00342">
    <property type="entry name" value="HTH_ARAC"/>
    <property type="match status" value="1"/>
</dbReference>
<comment type="caution">
    <text evidence="5">The sequence shown here is derived from an EMBL/GenBank/DDBJ whole genome shotgun (WGS) entry which is preliminary data.</text>
</comment>
<evidence type="ECO:0000256" key="2">
    <source>
        <dbReference type="ARBA" id="ARBA00023125"/>
    </source>
</evidence>
<dbReference type="SUPFAM" id="SSF46689">
    <property type="entry name" value="Homeodomain-like"/>
    <property type="match status" value="2"/>
</dbReference>
<reference evidence="5 6" key="1">
    <citation type="journal article" date="2014" name="Genome Announc.">
        <title>Draft genome sequences of the altered schaedler flora, a defined bacterial community from gnotobiotic mice.</title>
        <authorList>
            <person name="Wannemuehler M.J."/>
            <person name="Overstreet A.M."/>
            <person name="Ward D.V."/>
            <person name="Phillips G.J."/>
        </authorList>
    </citation>
    <scope>NUCLEOTIDE SEQUENCE [LARGE SCALE GENOMIC DNA]</scope>
    <source>
        <strain evidence="5 6">ASF492</strain>
    </source>
</reference>
<gene>
    <name evidence="5" type="ORF">C823_04057</name>
</gene>
<keyword evidence="6" id="KW-1185">Reference proteome</keyword>
<keyword evidence="2" id="KW-0238">DNA-binding</keyword>
<evidence type="ECO:0000313" key="5">
    <source>
        <dbReference type="EMBL" id="EMZ21970.1"/>
    </source>
</evidence>
<protein>
    <recommendedName>
        <fullName evidence="4">HTH araC/xylS-type domain-containing protein</fullName>
    </recommendedName>
</protein>
<dbReference type="PRINTS" id="PR00032">
    <property type="entry name" value="HTHARAC"/>
</dbReference>
<dbReference type="InterPro" id="IPR009057">
    <property type="entry name" value="Homeodomain-like_sf"/>
</dbReference>
<dbReference type="Gene3D" id="1.10.10.60">
    <property type="entry name" value="Homeodomain-like"/>
    <property type="match status" value="2"/>
</dbReference>
<evidence type="ECO:0000313" key="6">
    <source>
        <dbReference type="Proteomes" id="UP000012589"/>
    </source>
</evidence>
<dbReference type="EMBL" id="AQFT01000124">
    <property type="protein sequence ID" value="EMZ21970.1"/>
    <property type="molecule type" value="Genomic_DNA"/>
</dbReference>
<dbReference type="PROSITE" id="PS01124">
    <property type="entry name" value="HTH_ARAC_FAMILY_2"/>
    <property type="match status" value="1"/>
</dbReference>
<evidence type="ECO:0000259" key="4">
    <source>
        <dbReference type="PROSITE" id="PS01124"/>
    </source>
</evidence>
<dbReference type="GO" id="GO:0003700">
    <property type="term" value="F:DNA-binding transcription factor activity"/>
    <property type="evidence" value="ECO:0007669"/>
    <property type="project" value="InterPro"/>
</dbReference>
<dbReference type="AlphaFoldDB" id="N2A7E2"/>
<dbReference type="HOGENOM" id="CLU_1110115_0_0_9"/>
<dbReference type="PATRIC" id="fig|1235802.3.peg.4296"/>
<dbReference type="GO" id="GO:0043565">
    <property type="term" value="F:sequence-specific DNA binding"/>
    <property type="evidence" value="ECO:0007669"/>
    <property type="project" value="InterPro"/>
</dbReference>
<dbReference type="InterPro" id="IPR018060">
    <property type="entry name" value="HTH_AraC"/>
</dbReference>
<feature type="domain" description="HTH araC/xylS-type" evidence="4">
    <location>
        <begin position="150"/>
        <end position="249"/>
    </location>
</feature>
<evidence type="ECO:0000256" key="1">
    <source>
        <dbReference type="ARBA" id="ARBA00023015"/>
    </source>
</evidence>
<dbReference type="InterPro" id="IPR020449">
    <property type="entry name" value="Tscrpt_reg_AraC-type_HTH"/>
</dbReference>
<dbReference type="eggNOG" id="COG4977">
    <property type="taxonomic scope" value="Bacteria"/>
</dbReference>
<sequence length="250" mass="29435">MIKYWQSMQDYKYFLNESKVHFDSSERVRLHTELWKPWQKLRLFDTDKAMEFLLPFYSNTGRPAKNQPQILRSFILFFLLFSEGLAKLSLTLWVDRLKHDRLLAALIGCTTDSLPPLGSYFDFMGLLLDLSSCIKHINTTVPVQENLLVQQIISYLEENYAKPISLDDLARHIQLSKEYTCTLFKQCMQQSIMHYLQSVRISRARIFLLQYPEKKVLDIAKMCGFESPSYFGKIFKKEMGITPENYRNSI</sequence>
<keyword evidence="1" id="KW-0805">Transcription regulation</keyword>
<dbReference type="OrthoDB" id="9778008at2"/>
<accession>N2A7E2</accession>
<organism evidence="5 6">
    <name type="scientific">Eubacterium plexicaudatum ASF492</name>
    <dbReference type="NCBI Taxonomy" id="1235802"/>
    <lineage>
        <taxon>Bacteria</taxon>
        <taxon>Bacillati</taxon>
        <taxon>Bacillota</taxon>
        <taxon>Clostridia</taxon>
        <taxon>Eubacteriales</taxon>
        <taxon>Eubacteriaceae</taxon>
        <taxon>Eubacterium</taxon>
    </lineage>
</organism>
<dbReference type="Proteomes" id="UP000012589">
    <property type="component" value="Unassembled WGS sequence"/>
</dbReference>
<dbReference type="PANTHER" id="PTHR43280:SF14">
    <property type="entry name" value="MELIBIOSE OPERON REGULATORY PROTEIN"/>
    <property type="match status" value="1"/>
</dbReference>
<dbReference type="PANTHER" id="PTHR43280">
    <property type="entry name" value="ARAC-FAMILY TRANSCRIPTIONAL REGULATOR"/>
    <property type="match status" value="1"/>
</dbReference>